<dbReference type="OrthoDB" id="10249920at2759"/>
<feature type="non-terminal residue" evidence="9">
    <location>
        <position position="1"/>
    </location>
</feature>
<evidence type="ECO:0000256" key="4">
    <source>
        <dbReference type="ARBA" id="ARBA00023125"/>
    </source>
</evidence>
<dbReference type="PANTHER" id="PTHR31313">
    <property type="entry name" value="TY1 ENHANCER ACTIVATOR"/>
    <property type="match status" value="1"/>
</dbReference>
<evidence type="ECO:0000259" key="8">
    <source>
        <dbReference type="Pfam" id="PF04082"/>
    </source>
</evidence>
<name>A0A8T9C1U8_9HELO</name>
<keyword evidence="2" id="KW-0862">Zinc</keyword>
<evidence type="ECO:0000256" key="6">
    <source>
        <dbReference type="ARBA" id="ARBA00023242"/>
    </source>
</evidence>
<feature type="region of interest" description="Disordered" evidence="7">
    <location>
        <begin position="40"/>
        <end position="69"/>
    </location>
</feature>
<accession>A0A8T9C1U8</accession>
<evidence type="ECO:0000256" key="1">
    <source>
        <dbReference type="ARBA" id="ARBA00022723"/>
    </source>
</evidence>
<dbReference type="Pfam" id="PF04082">
    <property type="entry name" value="Fungal_trans"/>
    <property type="match status" value="1"/>
</dbReference>
<keyword evidence="1" id="KW-0479">Metal-binding</keyword>
<dbReference type="GO" id="GO:0003677">
    <property type="term" value="F:DNA binding"/>
    <property type="evidence" value="ECO:0007669"/>
    <property type="project" value="UniProtKB-KW"/>
</dbReference>
<keyword evidence="3" id="KW-0805">Transcription regulation</keyword>
<dbReference type="PANTHER" id="PTHR31313:SF81">
    <property type="entry name" value="TY1 ENHANCER ACTIVATOR"/>
    <property type="match status" value="1"/>
</dbReference>
<protein>
    <submittedName>
        <fullName evidence="9">Nitrogen assimilation transcription factor nit-4</fullName>
    </submittedName>
</protein>
<dbReference type="InterPro" id="IPR007219">
    <property type="entry name" value="XnlR_reg_dom"/>
</dbReference>
<evidence type="ECO:0000256" key="5">
    <source>
        <dbReference type="ARBA" id="ARBA00023163"/>
    </source>
</evidence>
<evidence type="ECO:0000256" key="7">
    <source>
        <dbReference type="SAM" id="MobiDB-lite"/>
    </source>
</evidence>
<gene>
    <name evidence="9" type="primary">nit-4_3</name>
    <name evidence="9" type="ORF">LSUE1_G007719</name>
</gene>
<proteinExistence type="predicted"/>
<evidence type="ECO:0000313" key="9">
    <source>
        <dbReference type="EMBL" id="TVY71382.1"/>
    </source>
</evidence>
<sequence>PSYPIERAFGDTSRRKFSDETLIRDLENKVRALESVIESQNGRTEELGIPARTPPGSNDGADDLGPENGGVRSIVAMEELAGMMLTMAIEDKGEPSFTISSRKYMNDAVAKPGVDPYLATQPTLQTFDAQSESREKILACFLENFNSFHQILEPDEVRSLVLQDPTKGPLDEQLRSNAVLAVGASLSSVPGAAELELQHASFAEGIILRCIREQPSDLVVQGLSLLSWRELQLGNDSMAYNYIAMATGQILHLGLHVTALGRRAQSAKNNNVLFRRRVRSFWAYFSIDRIVTSSLGMNCTMHWQRVKPPSYLTSVSNNISIDDIAHDRFCQLWHLWDSCMDQALAFGWVKLSSVERKNLIVRSHQALKDFYDEVNPQLSLQGEPVSGSAIWFQIAYHTAVLLIHRPFLNEPAGSFTLDFALRSATSAAASISRITRTYRKHSAFKEVLPQIIEYLLSAATIHLLNATSGRTPLGRQSANGLRCCLDALQDMEPKWEVRVQRAILRIRQLAHRWRIGWALPLCLSQPLQDHELIQEKAAAVAQICPPEDETSVVLNEDNGNTNYFDDYLVDFWDLAQYNGALEQINDLVDLPESWDFAPFLGDGNFNGSLEI</sequence>
<evidence type="ECO:0000256" key="2">
    <source>
        <dbReference type="ARBA" id="ARBA00022833"/>
    </source>
</evidence>
<evidence type="ECO:0000313" key="10">
    <source>
        <dbReference type="Proteomes" id="UP000469558"/>
    </source>
</evidence>
<dbReference type="GO" id="GO:0006351">
    <property type="term" value="P:DNA-templated transcription"/>
    <property type="evidence" value="ECO:0007669"/>
    <property type="project" value="InterPro"/>
</dbReference>
<keyword evidence="10" id="KW-1185">Reference proteome</keyword>
<keyword evidence="4" id="KW-0238">DNA-binding</keyword>
<dbReference type="AlphaFoldDB" id="A0A8T9C1U8"/>
<comment type="caution">
    <text evidence="9">The sequence shown here is derived from an EMBL/GenBank/DDBJ whole genome shotgun (WGS) entry which is preliminary data.</text>
</comment>
<keyword evidence="6" id="KW-0539">Nucleus</keyword>
<dbReference type="Proteomes" id="UP000469558">
    <property type="component" value="Unassembled WGS sequence"/>
</dbReference>
<dbReference type="GO" id="GO:0008270">
    <property type="term" value="F:zinc ion binding"/>
    <property type="evidence" value="ECO:0007669"/>
    <property type="project" value="InterPro"/>
</dbReference>
<keyword evidence="5" id="KW-0804">Transcription</keyword>
<dbReference type="EMBL" id="QGMK01001248">
    <property type="protein sequence ID" value="TVY71382.1"/>
    <property type="molecule type" value="Genomic_DNA"/>
</dbReference>
<dbReference type="CDD" id="cd12148">
    <property type="entry name" value="fungal_TF_MHR"/>
    <property type="match status" value="1"/>
</dbReference>
<organism evidence="9 10">
    <name type="scientific">Lachnellula suecica</name>
    <dbReference type="NCBI Taxonomy" id="602035"/>
    <lineage>
        <taxon>Eukaryota</taxon>
        <taxon>Fungi</taxon>
        <taxon>Dikarya</taxon>
        <taxon>Ascomycota</taxon>
        <taxon>Pezizomycotina</taxon>
        <taxon>Leotiomycetes</taxon>
        <taxon>Helotiales</taxon>
        <taxon>Lachnaceae</taxon>
        <taxon>Lachnellula</taxon>
    </lineage>
</organism>
<reference evidence="9 10" key="1">
    <citation type="submission" date="2018-05" db="EMBL/GenBank/DDBJ databases">
        <title>Genome sequencing and assembly of the regulated plant pathogen Lachnellula willkommii and related sister species for the development of diagnostic species identification markers.</title>
        <authorList>
            <person name="Giroux E."/>
            <person name="Bilodeau G."/>
        </authorList>
    </citation>
    <scope>NUCLEOTIDE SEQUENCE [LARGE SCALE GENOMIC DNA]</scope>
    <source>
        <strain evidence="9 10">CBS 268.59</strain>
    </source>
</reference>
<dbReference type="InterPro" id="IPR051615">
    <property type="entry name" value="Transcr_Regulatory_Elem"/>
</dbReference>
<feature type="domain" description="Xylanolytic transcriptional activator regulatory" evidence="8">
    <location>
        <begin position="171"/>
        <end position="302"/>
    </location>
</feature>
<evidence type="ECO:0000256" key="3">
    <source>
        <dbReference type="ARBA" id="ARBA00023015"/>
    </source>
</evidence>